<evidence type="ECO:0000313" key="2">
    <source>
        <dbReference type="Proteomes" id="UP000257109"/>
    </source>
</evidence>
<accession>A0A371H3C4</accession>
<reference evidence="1" key="1">
    <citation type="submission" date="2018-05" db="EMBL/GenBank/DDBJ databases">
        <title>Draft genome of Mucuna pruriens seed.</title>
        <authorList>
            <person name="Nnadi N.E."/>
            <person name="Vos R."/>
            <person name="Hasami M.H."/>
            <person name="Devisetty U.K."/>
            <person name="Aguiy J.C."/>
        </authorList>
    </citation>
    <scope>NUCLEOTIDE SEQUENCE [LARGE SCALE GENOMIC DNA]</scope>
    <source>
        <strain evidence="1">JCA_2017</strain>
    </source>
</reference>
<dbReference type="OrthoDB" id="1430837at2759"/>
<sequence>MYHPEANVVADALSRKIVHMSALMVKELELVEKFRNVILYVERRKDHISYGVIMVINSFLETMKEKTKELLGTNKAEDFNLGEDGILRCKGRIAYHKTMSYKSRLRLHLGTTKKCQDLKMFR</sequence>
<proteinExistence type="predicted"/>
<organism evidence="1 2">
    <name type="scientific">Mucuna pruriens</name>
    <name type="common">Velvet bean</name>
    <name type="synonym">Dolichos pruriens</name>
    <dbReference type="NCBI Taxonomy" id="157652"/>
    <lineage>
        <taxon>Eukaryota</taxon>
        <taxon>Viridiplantae</taxon>
        <taxon>Streptophyta</taxon>
        <taxon>Embryophyta</taxon>
        <taxon>Tracheophyta</taxon>
        <taxon>Spermatophyta</taxon>
        <taxon>Magnoliopsida</taxon>
        <taxon>eudicotyledons</taxon>
        <taxon>Gunneridae</taxon>
        <taxon>Pentapetalae</taxon>
        <taxon>rosids</taxon>
        <taxon>fabids</taxon>
        <taxon>Fabales</taxon>
        <taxon>Fabaceae</taxon>
        <taxon>Papilionoideae</taxon>
        <taxon>50 kb inversion clade</taxon>
        <taxon>NPAAA clade</taxon>
        <taxon>indigoferoid/millettioid clade</taxon>
        <taxon>Phaseoleae</taxon>
        <taxon>Mucuna</taxon>
    </lineage>
</organism>
<protein>
    <recommendedName>
        <fullName evidence="3">Reverse transcriptase RNase H-like domain-containing protein</fullName>
    </recommendedName>
</protein>
<comment type="caution">
    <text evidence="1">The sequence shown here is derived from an EMBL/GenBank/DDBJ whole genome shotgun (WGS) entry which is preliminary data.</text>
</comment>
<feature type="non-terminal residue" evidence="1">
    <location>
        <position position="1"/>
    </location>
</feature>
<dbReference type="Proteomes" id="UP000257109">
    <property type="component" value="Unassembled WGS sequence"/>
</dbReference>
<name>A0A371H3C4_MUCPR</name>
<evidence type="ECO:0008006" key="3">
    <source>
        <dbReference type="Google" id="ProtNLM"/>
    </source>
</evidence>
<dbReference type="EMBL" id="QJKJ01003683">
    <property type="protein sequence ID" value="RDX97324.1"/>
    <property type="molecule type" value="Genomic_DNA"/>
</dbReference>
<dbReference type="AlphaFoldDB" id="A0A371H3C4"/>
<evidence type="ECO:0000313" key="1">
    <source>
        <dbReference type="EMBL" id="RDX97324.1"/>
    </source>
</evidence>
<keyword evidence="2" id="KW-1185">Reference proteome</keyword>
<gene>
    <name evidence="1" type="ORF">CR513_19917</name>
</gene>